<dbReference type="Proteomes" id="UP000001116">
    <property type="component" value="Chromosome"/>
</dbReference>
<dbReference type="EMBL" id="CP000750">
    <property type="protein sequence ID" value="ABS04033.1"/>
    <property type="molecule type" value="Genomic_DNA"/>
</dbReference>
<evidence type="ECO:0000313" key="1">
    <source>
        <dbReference type="EMBL" id="ABS04033.1"/>
    </source>
</evidence>
<gene>
    <name evidence="1" type="ordered locus">Krad_2558</name>
</gene>
<dbReference type="AlphaFoldDB" id="A6WB44"/>
<protein>
    <submittedName>
        <fullName evidence="1">Uncharacterized protein</fullName>
    </submittedName>
</protein>
<accession>A6WB44</accession>
<sequence>MSSRLGVLATDQQALVLVEPRLDTGEGTEEAGSGFDVVRGHVVSMTRSVPQWGRLRGAAAYARQTDGSCSQPSGA</sequence>
<reference evidence="2" key="1">
    <citation type="journal article" date="2008" name="PLoS ONE">
        <title>Survival in nuclear waste, extreme resistance, and potential applications gleaned from the genome sequence of Kineococcus radiotolerans SRS30216.</title>
        <authorList>
            <person name="Bagwell C.E."/>
            <person name="Bhat S."/>
            <person name="Hawkins G.M."/>
            <person name="Smith B.W."/>
            <person name="Biswas T."/>
            <person name="Hoover T.R."/>
            <person name="Saunders E."/>
            <person name="Han C.S."/>
            <person name="Tsodikov O.V."/>
            <person name="Shimkets L.J."/>
        </authorList>
    </citation>
    <scope>NUCLEOTIDE SEQUENCE [LARGE SCALE GENOMIC DNA]</scope>
    <source>
        <strain evidence="2">ATCC BAA-149 / DSM 14245 / SRS30216</strain>
    </source>
</reference>
<evidence type="ECO:0000313" key="2">
    <source>
        <dbReference type="Proteomes" id="UP000001116"/>
    </source>
</evidence>
<proteinExistence type="predicted"/>
<name>A6WB44_KINRD</name>
<organism evidence="1 2">
    <name type="scientific">Kineococcus radiotolerans (strain ATCC BAA-149 / DSM 14245 / SRS30216)</name>
    <dbReference type="NCBI Taxonomy" id="266940"/>
    <lineage>
        <taxon>Bacteria</taxon>
        <taxon>Bacillati</taxon>
        <taxon>Actinomycetota</taxon>
        <taxon>Actinomycetes</taxon>
        <taxon>Kineosporiales</taxon>
        <taxon>Kineosporiaceae</taxon>
        <taxon>Kineococcus</taxon>
    </lineage>
</organism>
<keyword evidence="2" id="KW-1185">Reference proteome</keyword>
<dbReference type="KEGG" id="kra:Krad_2558"/>
<dbReference type="HOGENOM" id="CLU_2666241_0_0_11"/>